<dbReference type="AlphaFoldDB" id="A0A0A0BBS7"/>
<feature type="region of interest" description="Disordered" evidence="1">
    <location>
        <begin position="92"/>
        <end position="141"/>
    </location>
</feature>
<sequence length="141" mass="16350">MSWAATARRVRDPSLPLRYRASSFRSLLNLHAPFGFHGTEQHLCALLGARRTSPWPPRRARDWTEAELLQALDALEKSRASHLRYRAVLAERRSREKAEHRRQPTRGDRAALDRVEWLKDADEAARRHPGSREARRDARPS</sequence>
<keyword evidence="3" id="KW-1185">Reference proteome</keyword>
<proteinExistence type="predicted"/>
<dbReference type="RefSeq" id="WP_034625334.1">
    <property type="nucleotide sequence ID" value="NZ_AXNT01000012.1"/>
</dbReference>
<comment type="caution">
    <text evidence="2">The sequence shown here is derived from an EMBL/GenBank/DDBJ whole genome shotgun (WGS) entry which is preliminary data.</text>
</comment>
<evidence type="ECO:0000313" key="3">
    <source>
        <dbReference type="Proteomes" id="UP000029833"/>
    </source>
</evidence>
<dbReference type="Proteomes" id="UP000029833">
    <property type="component" value="Unassembled WGS sequence"/>
</dbReference>
<protein>
    <submittedName>
        <fullName evidence="2">Uncharacterized protein</fullName>
    </submittedName>
</protein>
<accession>A0A0A0BBS7</accession>
<evidence type="ECO:0000256" key="1">
    <source>
        <dbReference type="SAM" id="MobiDB-lite"/>
    </source>
</evidence>
<reference evidence="2 3" key="1">
    <citation type="submission" date="2013-10" db="EMBL/GenBank/DDBJ databases">
        <authorList>
            <person name="Wang G."/>
            <person name="Zhuang W."/>
        </authorList>
    </citation>
    <scope>NUCLEOTIDE SEQUENCE [LARGE SCALE GENOMIC DNA]</scope>
    <source>
        <strain evidence="2 3">DSM 20118</strain>
    </source>
</reference>
<evidence type="ECO:0000313" key="2">
    <source>
        <dbReference type="EMBL" id="KGM03532.1"/>
    </source>
</evidence>
<dbReference type="OrthoDB" id="8593648at2"/>
<organism evidence="2 3">
    <name type="scientific">Cellulomonas cellasea DSM 20118</name>
    <dbReference type="NCBI Taxonomy" id="1408250"/>
    <lineage>
        <taxon>Bacteria</taxon>
        <taxon>Bacillati</taxon>
        <taxon>Actinomycetota</taxon>
        <taxon>Actinomycetes</taxon>
        <taxon>Micrococcales</taxon>
        <taxon>Cellulomonadaceae</taxon>
        <taxon>Cellulomonas</taxon>
    </lineage>
</organism>
<dbReference type="STRING" id="1408250.Q760_02510"/>
<gene>
    <name evidence="2" type="ORF">Q760_02510</name>
</gene>
<name>A0A0A0BBS7_9CELL</name>
<dbReference type="EMBL" id="AXNT01000012">
    <property type="protein sequence ID" value="KGM03532.1"/>
    <property type="molecule type" value="Genomic_DNA"/>
</dbReference>